<evidence type="ECO:0000256" key="1">
    <source>
        <dbReference type="SAM" id="MobiDB-lite"/>
    </source>
</evidence>
<keyword evidence="3" id="KW-1185">Reference proteome</keyword>
<feature type="region of interest" description="Disordered" evidence="1">
    <location>
        <begin position="21"/>
        <end position="96"/>
    </location>
</feature>
<dbReference type="EMBL" id="CALNXJ010000001">
    <property type="protein sequence ID" value="CAH3031612.1"/>
    <property type="molecule type" value="Genomic_DNA"/>
</dbReference>
<comment type="caution">
    <text evidence="2">The sequence shown here is derived from an EMBL/GenBank/DDBJ whole genome shotgun (WGS) entry which is preliminary data.</text>
</comment>
<proteinExistence type="predicted"/>
<reference evidence="2 3" key="1">
    <citation type="submission" date="2022-05" db="EMBL/GenBank/DDBJ databases">
        <authorList>
            <consortium name="Genoscope - CEA"/>
            <person name="William W."/>
        </authorList>
    </citation>
    <scope>NUCLEOTIDE SEQUENCE [LARGE SCALE GENOMIC DNA]</scope>
</reference>
<accession>A0AAU9VJP0</accession>
<dbReference type="AlphaFoldDB" id="A0AAU9VJP0"/>
<dbReference type="Proteomes" id="UP001159428">
    <property type="component" value="Unassembled WGS sequence"/>
</dbReference>
<evidence type="ECO:0000313" key="2">
    <source>
        <dbReference type="EMBL" id="CAH3031612.1"/>
    </source>
</evidence>
<feature type="compositionally biased region" description="Low complexity" evidence="1">
    <location>
        <begin position="71"/>
        <end position="87"/>
    </location>
</feature>
<feature type="region of interest" description="Disordered" evidence="1">
    <location>
        <begin position="119"/>
        <end position="142"/>
    </location>
</feature>
<name>A0AAU9VJP0_9CNID</name>
<organism evidence="2 3">
    <name type="scientific">Pocillopora meandrina</name>
    <dbReference type="NCBI Taxonomy" id="46732"/>
    <lineage>
        <taxon>Eukaryota</taxon>
        <taxon>Metazoa</taxon>
        <taxon>Cnidaria</taxon>
        <taxon>Anthozoa</taxon>
        <taxon>Hexacorallia</taxon>
        <taxon>Scleractinia</taxon>
        <taxon>Astrocoeniina</taxon>
        <taxon>Pocilloporidae</taxon>
        <taxon>Pocillopora</taxon>
    </lineage>
</organism>
<evidence type="ECO:0000313" key="3">
    <source>
        <dbReference type="Proteomes" id="UP001159428"/>
    </source>
</evidence>
<gene>
    <name evidence="2" type="ORF">PMEA_00000356</name>
</gene>
<sequence length="142" mass="15939">MRGWYKDTTRMEEIKTLLQGFQIPPPPPVSAAEPLPAARVCPSSPPNVQEPFSFSEPLDTTGKAKVRSRTSSPMQLPSSAALSSSTSKWRKRKAEAEGRAQFKEVRKVYTCRVYSKPMTSEGHTQFRGRRYCPNAPVQVPRE</sequence>
<protein>
    <submittedName>
        <fullName evidence="2">Uncharacterized protein</fullName>
    </submittedName>
</protein>